<geneLocation type="plasmid" evidence="4 5">
    <name>pPO70-2</name>
</geneLocation>
<keyword evidence="2" id="KW-0732">Signal</keyword>
<feature type="signal peptide" evidence="2">
    <location>
        <begin position="1"/>
        <end position="23"/>
    </location>
</feature>
<evidence type="ECO:0000313" key="4">
    <source>
        <dbReference type="EMBL" id="AKK25010.1"/>
    </source>
</evidence>
<sequence>MKNIRMTCVAFAALCLMAPAANAEETEYIEDSRGQPFITARFLSPADGAYRWSESTPTVAVASSGTISAIQHAQTMAALRYWGEIVRVMPGQGPAIINIGLMSDDGAHADSPYGSSGTDPQTLVTKVLIGHGPVNPSLFGAHGEISIGTMKFSAAPYIPSQLPLNTGADVPAVIYHEVAHTLGVGANLITTSDPVSGTYAASFPSVLDDWSIHLRDDNGNAPSPGQAIITAGSTSPVAGGFDVRTNKAYFTGTNVNEVLDNAMKGLPVEVDPKDPPFMSHIELKNSLMSHQNYRNYTAFMEAELAALQDLGYDIDRRNFFGRSIYNDNVTTVNDSPFYARSADGTAYVSGAYNTATLGLGLHIYGSYNHVTQRADLLSAGAGNAGIRVDGAGNTVTILPGTRVYADGAYGRGVMFAYGKDHTFVQRGDVQALGEHGIAASFDFGHNMLGDDTEYRGSYIRRNNAGALPMLAELAGPLVGQVDVTGRLAGQYASLYMSESGYVGQINVMRGASLYGDILSSYAQRDSSNAWLLTQLNFGLTPDAAGRATSQPDASFNLRFDGNIAGLNNLSLSMLGGTTQINGDHQVFDVYVANGATLSGNSHYQLNTGGVFTNEGTVAPLLAGEFISIAGDYVQTGTGRLLASVGSNGNFSRLIVAGHAMLDGTLAIAPQRGWYANGFSVSSDQWLNATSLTGAFALVTTTLASPTVNATATALDANTYRVAISRAANAYAQYGVDGNTRQVGAALDRITGSGGSAGSAGADMQPLFAALDFSAADGSAIAPALKQLSPVAYGAMFAGALVRERQMTNLVSAAVNAGMSSARDAGGDGDSGGSDEVPTRPLASNWRTFAMPFGSSYWRTQSGSTVGAGGSSGNSYGVVFGMEKVTGEDREWTIGAHGAISGQSTRLDSATPATGKTTAVDLGVHARYAPDLTSGPQAFALARVGVEDGRMDRTIAVNGYTATPRGTWTGATVSGTLGGGWRWPLTSAVSAGPVAALDYTMVYRPSLTESNASGVNLTLGDKTFNSLRSRVGGEVRVALPLAAGNTLVANVQATWNHELTDGSLTQSASFAGNPSANFTTRSEVVGRDSLGLQAGLSYQVGQRLALGAALSTNLYKAGNADIAGSVSAAWKF</sequence>
<dbReference type="OrthoDB" id="1393129at2"/>
<evidence type="ECO:0000256" key="2">
    <source>
        <dbReference type="SAM" id="SignalP"/>
    </source>
</evidence>
<feature type="region of interest" description="Disordered" evidence="1">
    <location>
        <begin position="821"/>
        <end position="840"/>
    </location>
</feature>
<organism evidence="4 5">
    <name type="scientific">Pandoraea oxalativorans</name>
    <dbReference type="NCBI Taxonomy" id="573737"/>
    <lineage>
        <taxon>Bacteria</taxon>
        <taxon>Pseudomonadati</taxon>
        <taxon>Pseudomonadota</taxon>
        <taxon>Betaproteobacteria</taxon>
        <taxon>Burkholderiales</taxon>
        <taxon>Burkholderiaceae</taxon>
        <taxon>Pandoraea</taxon>
    </lineage>
</organism>
<feature type="chain" id="PRO_5005184769" description="Autotransporter domain-containing protein" evidence="2">
    <location>
        <begin position="24"/>
        <end position="1131"/>
    </location>
</feature>
<accession>A0A0G3IIT8</accession>
<dbReference type="Gene3D" id="2.40.128.130">
    <property type="entry name" value="Autotransporter beta-domain"/>
    <property type="match status" value="1"/>
</dbReference>
<protein>
    <recommendedName>
        <fullName evidence="3">Autotransporter domain-containing protein</fullName>
    </recommendedName>
</protein>
<dbReference type="PROSITE" id="PS51208">
    <property type="entry name" value="AUTOTRANSPORTER"/>
    <property type="match status" value="1"/>
</dbReference>
<feature type="domain" description="Autotransporter" evidence="3">
    <location>
        <begin position="840"/>
        <end position="1131"/>
    </location>
</feature>
<keyword evidence="4" id="KW-0614">Plasmid</keyword>
<dbReference type="InterPro" id="IPR036709">
    <property type="entry name" value="Autotransporte_beta_dom_sf"/>
</dbReference>
<reference evidence="4" key="1">
    <citation type="submission" date="2016-06" db="EMBL/GenBank/DDBJ databases">
        <title>Pandoraea oxalativorans DSM 23570 Genome Sequencing.</title>
        <authorList>
            <person name="Ee R."/>
            <person name="Lim Y.-L."/>
            <person name="Yong D."/>
            <person name="Yin W.-F."/>
            <person name="Chan K.-G."/>
        </authorList>
    </citation>
    <scope>NUCLEOTIDE SEQUENCE</scope>
    <source>
        <strain evidence="4">DSM 23570</strain>
        <plasmid evidence="4">pPO70-2</plasmid>
    </source>
</reference>
<dbReference type="SMART" id="SM00869">
    <property type="entry name" value="Autotransporter"/>
    <property type="match status" value="1"/>
</dbReference>
<evidence type="ECO:0000256" key="1">
    <source>
        <dbReference type="SAM" id="MobiDB-lite"/>
    </source>
</evidence>
<keyword evidence="5" id="KW-1185">Reference proteome</keyword>
<dbReference type="Proteomes" id="UP000035050">
    <property type="component" value="Plasmid pPO70-2"/>
</dbReference>
<dbReference type="AlphaFoldDB" id="A0A0G3IIT8"/>
<dbReference type="EMBL" id="CP011519">
    <property type="protein sequence ID" value="AKK25010.1"/>
    <property type="molecule type" value="Genomic_DNA"/>
</dbReference>
<dbReference type="SUPFAM" id="SSF103515">
    <property type="entry name" value="Autotransporter"/>
    <property type="match status" value="1"/>
</dbReference>
<dbReference type="Pfam" id="PF03797">
    <property type="entry name" value="Autotransporter"/>
    <property type="match status" value="1"/>
</dbReference>
<gene>
    <name evidence="4" type="ORF">MB84_30100</name>
</gene>
<name>A0A0G3IIT8_9BURK</name>
<dbReference type="RefSeq" id="WP_065225911.1">
    <property type="nucleotide sequence ID" value="NZ_CP011519.2"/>
</dbReference>
<dbReference type="KEGG" id="pox:MB84_30100"/>
<evidence type="ECO:0000313" key="5">
    <source>
        <dbReference type="Proteomes" id="UP000035050"/>
    </source>
</evidence>
<dbReference type="InterPro" id="IPR005546">
    <property type="entry name" value="Autotransporte_beta"/>
</dbReference>
<proteinExistence type="predicted"/>
<evidence type="ECO:0000259" key="3">
    <source>
        <dbReference type="PROSITE" id="PS51208"/>
    </source>
</evidence>
<dbReference type="PATRIC" id="fig|573737.6.peg.6080"/>